<evidence type="ECO:0000256" key="1">
    <source>
        <dbReference type="SAM" id="MobiDB-lite"/>
    </source>
</evidence>
<sequence>MGVVRPDHTGPGTWSGSGAGVFAAMQEDPYGGLGIASKPPPVNMAGAGSYGYGHHTTGSVDVGVYGGAKYAIGDDEHEHEYDEYGHAA</sequence>
<accession>A0A409YTP4</accession>
<feature type="region of interest" description="Disordered" evidence="1">
    <location>
        <begin position="1"/>
        <end position="20"/>
    </location>
</feature>
<dbReference type="AlphaFoldDB" id="A0A409YTP4"/>
<name>A0A409YTP4_9AGAR</name>
<keyword evidence="3" id="KW-1185">Reference proteome</keyword>
<evidence type="ECO:0000313" key="3">
    <source>
        <dbReference type="Proteomes" id="UP000284706"/>
    </source>
</evidence>
<reference evidence="2 3" key="1">
    <citation type="journal article" date="2018" name="Evol. Lett.">
        <title>Horizontal gene cluster transfer increased hallucinogenic mushroom diversity.</title>
        <authorList>
            <person name="Reynolds H.T."/>
            <person name="Vijayakumar V."/>
            <person name="Gluck-Thaler E."/>
            <person name="Korotkin H.B."/>
            <person name="Matheny P.B."/>
            <person name="Slot J.C."/>
        </authorList>
    </citation>
    <scope>NUCLEOTIDE SEQUENCE [LARGE SCALE GENOMIC DNA]</scope>
    <source>
        <strain evidence="2 3">SRW20</strain>
    </source>
</reference>
<dbReference type="Proteomes" id="UP000284706">
    <property type="component" value="Unassembled WGS sequence"/>
</dbReference>
<organism evidence="2 3">
    <name type="scientific">Gymnopilus dilepis</name>
    <dbReference type="NCBI Taxonomy" id="231916"/>
    <lineage>
        <taxon>Eukaryota</taxon>
        <taxon>Fungi</taxon>
        <taxon>Dikarya</taxon>
        <taxon>Basidiomycota</taxon>
        <taxon>Agaricomycotina</taxon>
        <taxon>Agaricomycetes</taxon>
        <taxon>Agaricomycetidae</taxon>
        <taxon>Agaricales</taxon>
        <taxon>Agaricineae</taxon>
        <taxon>Hymenogastraceae</taxon>
        <taxon>Gymnopilus</taxon>
    </lineage>
</organism>
<gene>
    <name evidence="2" type="ORF">CVT26_004659</name>
</gene>
<comment type="caution">
    <text evidence="2">The sequence shown here is derived from an EMBL/GenBank/DDBJ whole genome shotgun (WGS) entry which is preliminary data.</text>
</comment>
<protein>
    <submittedName>
        <fullName evidence="2">Uncharacterized protein</fullName>
    </submittedName>
</protein>
<proteinExistence type="predicted"/>
<evidence type="ECO:0000313" key="2">
    <source>
        <dbReference type="EMBL" id="PPR06328.1"/>
    </source>
</evidence>
<dbReference type="EMBL" id="NHYE01000339">
    <property type="protein sequence ID" value="PPR06328.1"/>
    <property type="molecule type" value="Genomic_DNA"/>
</dbReference>
<dbReference type="InParanoid" id="A0A409YTP4"/>